<evidence type="ECO:0000256" key="9">
    <source>
        <dbReference type="SAM" id="MobiDB-lite"/>
    </source>
</evidence>
<dbReference type="eggNOG" id="KOG3626">
    <property type="taxonomic scope" value="Eukaryota"/>
</dbReference>
<protein>
    <recommendedName>
        <fullName evidence="8">Solute carrier organic anion transporter family member</fullName>
    </recommendedName>
</protein>
<dbReference type="GO" id="GO:0015347">
    <property type="term" value="F:sodium-independent organic anion transmembrane transporter activity"/>
    <property type="evidence" value="ECO:0007669"/>
    <property type="project" value="TreeGrafter"/>
</dbReference>
<evidence type="ECO:0000256" key="3">
    <source>
        <dbReference type="ARBA" id="ARBA00022475"/>
    </source>
</evidence>
<feature type="transmembrane region" description="Helical" evidence="8">
    <location>
        <begin position="537"/>
        <end position="564"/>
    </location>
</feature>
<accession>A0A1X7UE96</accession>
<feature type="transmembrane region" description="Helical" evidence="8">
    <location>
        <begin position="221"/>
        <end position="252"/>
    </location>
</feature>
<dbReference type="NCBIfam" id="TIGR00805">
    <property type="entry name" value="oat"/>
    <property type="match status" value="1"/>
</dbReference>
<dbReference type="Pfam" id="PF03137">
    <property type="entry name" value="OATP"/>
    <property type="match status" value="1"/>
</dbReference>
<evidence type="ECO:0000256" key="2">
    <source>
        <dbReference type="ARBA" id="ARBA00009657"/>
    </source>
</evidence>
<feature type="transmembrane region" description="Helical" evidence="8">
    <location>
        <begin position="412"/>
        <end position="433"/>
    </location>
</feature>
<dbReference type="Proteomes" id="UP000007879">
    <property type="component" value="Unassembled WGS sequence"/>
</dbReference>
<evidence type="ECO:0000256" key="4">
    <source>
        <dbReference type="ARBA" id="ARBA00022692"/>
    </source>
</evidence>
<feature type="domain" description="Kazal-like" evidence="11">
    <location>
        <begin position="455"/>
        <end position="510"/>
    </location>
</feature>
<reference evidence="13" key="1">
    <citation type="journal article" date="2010" name="Nature">
        <title>The Amphimedon queenslandica genome and the evolution of animal complexity.</title>
        <authorList>
            <person name="Srivastava M."/>
            <person name="Simakov O."/>
            <person name="Chapman J."/>
            <person name="Fahey B."/>
            <person name="Gauthier M.E."/>
            <person name="Mitros T."/>
            <person name="Richards G.S."/>
            <person name="Conaco C."/>
            <person name="Dacre M."/>
            <person name="Hellsten U."/>
            <person name="Larroux C."/>
            <person name="Putnam N.H."/>
            <person name="Stanke M."/>
            <person name="Adamska M."/>
            <person name="Darling A."/>
            <person name="Degnan S.M."/>
            <person name="Oakley T.H."/>
            <person name="Plachetzki D.C."/>
            <person name="Zhai Y."/>
            <person name="Adamski M."/>
            <person name="Calcino A."/>
            <person name="Cummins S.F."/>
            <person name="Goodstein D.M."/>
            <person name="Harris C."/>
            <person name="Jackson D.J."/>
            <person name="Leys S.P."/>
            <person name="Shu S."/>
            <person name="Woodcroft B.J."/>
            <person name="Vervoort M."/>
            <person name="Kosik K.S."/>
            <person name="Manning G."/>
            <person name="Degnan B.M."/>
            <person name="Rokhsar D.S."/>
        </authorList>
    </citation>
    <scope>NUCLEOTIDE SEQUENCE [LARGE SCALE GENOMIC DNA]</scope>
</reference>
<keyword evidence="13" id="KW-1185">Reference proteome</keyword>
<dbReference type="CDD" id="cd17336">
    <property type="entry name" value="MFS_SLCO_OATP"/>
    <property type="match status" value="1"/>
</dbReference>
<feature type="region of interest" description="Disordered" evidence="9">
    <location>
        <begin position="1"/>
        <end position="33"/>
    </location>
</feature>
<feature type="transmembrane region" description="Helical" evidence="8">
    <location>
        <begin position="628"/>
        <end position="650"/>
    </location>
</feature>
<keyword evidence="7" id="KW-1015">Disulfide bond</keyword>
<evidence type="ECO:0000313" key="13">
    <source>
        <dbReference type="Proteomes" id="UP000007879"/>
    </source>
</evidence>
<organism evidence="12">
    <name type="scientific">Amphimedon queenslandica</name>
    <name type="common">Sponge</name>
    <dbReference type="NCBI Taxonomy" id="400682"/>
    <lineage>
        <taxon>Eukaryota</taxon>
        <taxon>Metazoa</taxon>
        <taxon>Porifera</taxon>
        <taxon>Demospongiae</taxon>
        <taxon>Heteroscleromorpha</taxon>
        <taxon>Haplosclerida</taxon>
        <taxon>Niphatidae</taxon>
        <taxon>Amphimedon</taxon>
    </lineage>
</organism>
<dbReference type="InterPro" id="IPR036058">
    <property type="entry name" value="Kazal_dom_sf"/>
</dbReference>
<dbReference type="SUPFAM" id="SSF103473">
    <property type="entry name" value="MFS general substrate transporter"/>
    <property type="match status" value="1"/>
</dbReference>
<dbReference type="OrthoDB" id="5062115at2759"/>
<comment type="subcellular location">
    <subcellularLocation>
        <location evidence="1 8">Cell membrane</location>
        <topology evidence="1 8">Multi-pass membrane protein</topology>
    </subcellularLocation>
</comment>
<dbReference type="GO" id="GO:0016323">
    <property type="term" value="C:basolateral plasma membrane"/>
    <property type="evidence" value="ECO:0007669"/>
    <property type="project" value="TreeGrafter"/>
</dbReference>
<dbReference type="InterPro" id="IPR002350">
    <property type="entry name" value="Kazal_dom"/>
</dbReference>
<name>A0A1X7UE96_AMPQE</name>
<keyword evidence="3" id="KW-1003">Cell membrane</keyword>
<evidence type="ECO:0000313" key="12">
    <source>
        <dbReference type="EnsemblMetazoa" id="Aqu2.1.26087_001"/>
    </source>
</evidence>
<dbReference type="Pfam" id="PF07648">
    <property type="entry name" value="Kazal_2"/>
    <property type="match status" value="1"/>
</dbReference>
<feature type="transmembrane region" description="Helical" evidence="8">
    <location>
        <begin position="187"/>
        <end position="209"/>
    </location>
</feature>
<dbReference type="AlphaFoldDB" id="A0A1X7UE96"/>
<evidence type="ECO:0000256" key="1">
    <source>
        <dbReference type="ARBA" id="ARBA00004651"/>
    </source>
</evidence>
<dbReference type="EnsemblMetazoa" id="Aqu2.1.26087_001">
    <property type="protein sequence ID" value="Aqu2.1.26087_001"/>
    <property type="gene ID" value="Aqu2.1.26087"/>
</dbReference>
<dbReference type="PROSITE" id="PS50850">
    <property type="entry name" value="MFS"/>
    <property type="match status" value="1"/>
</dbReference>
<feature type="transmembrane region" description="Helical" evidence="8">
    <location>
        <begin position="585"/>
        <end position="608"/>
    </location>
</feature>
<evidence type="ECO:0000256" key="6">
    <source>
        <dbReference type="ARBA" id="ARBA00023136"/>
    </source>
</evidence>
<keyword evidence="4 8" id="KW-0812">Transmembrane</keyword>
<keyword evidence="6 8" id="KW-0472">Membrane</keyword>
<dbReference type="GO" id="GO:0006811">
    <property type="term" value="P:monoatomic ion transport"/>
    <property type="evidence" value="ECO:0007669"/>
    <property type="project" value="UniProtKB-KW"/>
</dbReference>
<feature type="transmembrane region" description="Helical" evidence="8">
    <location>
        <begin position="272"/>
        <end position="296"/>
    </location>
</feature>
<evidence type="ECO:0000256" key="5">
    <source>
        <dbReference type="ARBA" id="ARBA00022989"/>
    </source>
</evidence>
<feature type="domain" description="Major facilitator superfamily (MFS) profile" evidence="10">
    <location>
        <begin position="66"/>
        <end position="654"/>
    </location>
</feature>
<feature type="compositionally biased region" description="Basic and acidic residues" evidence="9">
    <location>
        <begin position="1"/>
        <end position="24"/>
    </location>
</feature>
<dbReference type="PANTHER" id="PTHR11388:SF100">
    <property type="entry name" value="SOLUTE CARRIER ORGANIC ANION TRANSPORTER FAMILY MEMBER 4A1"/>
    <property type="match status" value="1"/>
</dbReference>
<dbReference type="SUPFAM" id="SSF100895">
    <property type="entry name" value="Kazal-type serine protease inhibitors"/>
    <property type="match status" value="1"/>
</dbReference>
<sequence length="669" mass="73345">MEQELEKGRARERTLNEDLDKDAAKANVSETRSEEEDELRKPYYFGCGPCHPKWMQYLFARKVFFTFILSTFSFLQTGLVSGLLSTVLSTLQVRYSFSSVAAGAISPVYDATVLIGVIFITYFAQNVHRPRLLGCCLLLEGFGALLFAMPQFFFGRYSVGGTEGILEEECLDSRLSNEDCSDVNSGAYAMFLLSSIVIGIAATPTYTLGMAYLDEIVHPKYVALHIGVFAMTLVCGPLIGYGLGSAFLGMYVDPWVETTLTPSDPAWVGAWWIPYILFACIMWCLSIPFLMFPRYLPDSYLVKQERLKEMARSYSDTNKDDKGLSKSVKMFPIQLKRLLFNPSFAFITVGFSIISLFLQGVITFAPQFYEVQFNLTAATAGVIVGAIAIPGGFFGTLAGAILVYGCKLRGRINAFLVAIITLILVPLLLIFLLHCPQVNVVGINEAYPDGSQTLNVDPKSCAGLCNCTLAVFDPVCGSDDLSYFSPCLAGCSKETLGDGTLFFTNCTCIAESLYGNATFFSNATASDGYCSDQCLSIILTALLGLIVITFLALSVQLPFIHFMLRCVADDQRALALGVQSAMFRVFGSIPGPIIFGALFDAACISWQYECGRRGSCWIHDKDQLSYSAIGLGIPINFIAITCYVIAALTYPKKKDQVKEGEDKTNVELS</sequence>
<dbReference type="PROSITE" id="PS51465">
    <property type="entry name" value="KAZAL_2"/>
    <property type="match status" value="1"/>
</dbReference>
<dbReference type="InterPro" id="IPR004156">
    <property type="entry name" value="OATP"/>
</dbReference>
<dbReference type="InterPro" id="IPR036259">
    <property type="entry name" value="MFS_trans_sf"/>
</dbReference>
<comment type="similarity">
    <text evidence="2 8">Belongs to the organo anion transporter (TC 2.A.60) family.</text>
</comment>
<dbReference type="InterPro" id="IPR020846">
    <property type="entry name" value="MFS_dom"/>
</dbReference>
<dbReference type="PANTHER" id="PTHR11388">
    <property type="entry name" value="ORGANIC ANION TRANSPORTER"/>
    <property type="match status" value="1"/>
</dbReference>
<feature type="transmembrane region" description="Helical" evidence="8">
    <location>
        <begin position="132"/>
        <end position="154"/>
    </location>
</feature>
<feature type="transmembrane region" description="Helical" evidence="8">
    <location>
        <begin position="63"/>
        <end position="88"/>
    </location>
</feature>
<reference evidence="12" key="2">
    <citation type="submission" date="2017-05" db="UniProtKB">
        <authorList>
            <consortium name="EnsemblMetazoa"/>
        </authorList>
    </citation>
    <scope>IDENTIFICATION</scope>
</reference>
<evidence type="ECO:0000256" key="8">
    <source>
        <dbReference type="RuleBase" id="RU362056"/>
    </source>
</evidence>
<gene>
    <name evidence="12" type="primary">100639619</name>
</gene>
<proteinExistence type="inferred from homology"/>
<feature type="transmembrane region" description="Helical" evidence="8">
    <location>
        <begin position="382"/>
        <end position="405"/>
    </location>
</feature>
<evidence type="ECO:0000259" key="11">
    <source>
        <dbReference type="PROSITE" id="PS51465"/>
    </source>
</evidence>
<dbReference type="GO" id="GO:0043252">
    <property type="term" value="P:sodium-independent organic anion transport"/>
    <property type="evidence" value="ECO:0007669"/>
    <property type="project" value="TreeGrafter"/>
</dbReference>
<keyword evidence="8" id="KW-0813">Transport</keyword>
<dbReference type="InParanoid" id="A0A1X7UE96"/>
<feature type="transmembrane region" description="Helical" evidence="8">
    <location>
        <begin position="100"/>
        <end position="120"/>
    </location>
</feature>
<dbReference type="KEGG" id="aqu:100639619"/>
<feature type="transmembrane region" description="Helical" evidence="8">
    <location>
        <begin position="338"/>
        <end position="362"/>
    </location>
</feature>
<keyword evidence="8" id="KW-0406">Ion transport</keyword>
<dbReference type="EnsemblMetazoa" id="XM_003388178.1">
    <property type="protein sequence ID" value="XP_003388226.1"/>
    <property type="gene ID" value="LOC100639619"/>
</dbReference>
<keyword evidence="5 8" id="KW-1133">Transmembrane helix</keyword>
<dbReference type="Gene3D" id="1.20.1250.20">
    <property type="entry name" value="MFS general substrate transporter like domains"/>
    <property type="match status" value="1"/>
</dbReference>
<evidence type="ECO:0000259" key="10">
    <source>
        <dbReference type="PROSITE" id="PS50850"/>
    </source>
</evidence>
<evidence type="ECO:0000256" key="7">
    <source>
        <dbReference type="ARBA" id="ARBA00023157"/>
    </source>
</evidence>